<evidence type="ECO:0000313" key="1">
    <source>
        <dbReference type="EMBL" id="MBB6436112.1"/>
    </source>
</evidence>
<dbReference type="Proteomes" id="UP000540423">
    <property type="component" value="Unassembled WGS sequence"/>
</dbReference>
<proteinExistence type="predicted"/>
<gene>
    <name evidence="1" type="ORF">HNQ79_002575</name>
</gene>
<organism evidence="1 2">
    <name type="scientific">Streptomyces candidus</name>
    <dbReference type="NCBI Taxonomy" id="67283"/>
    <lineage>
        <taxon>Bacteria</taxon>
        <taxon>Bacillati</taxon>
        <taxon>Actinomycetota</taxon>
        <taxon>Actinomycetes</taxon>
        <taxon>Kitasatosporales</taxon>
        <taxon>Streptomycetaceae</taxon>
        <taxon>Streptomyces</taxon>
    </lineage>
</organism>
<evidence type="ECO:0000313" key="2">
    <source>
        <dbReference type="Proteomes" id="UP000540423"/>
    </source>
</evidence>
<reference evidence="1 2" key="1">
    <citation type="submission" date="2020-08" db="EMBL/GenBank/DDBJ databases">
        <title>Genomic Encyclopedia of Type Strains, Phase IV (KMG-IV): sequencing the most valuable type-strain genomes for metagenomic binning, comparative biology and taxonomic classification.</title>
        <authorList>
            <person name="Goeker M."/>
        </authorList>
    </citation>
    <scope>NUCLEOTIDE SEQUENCE [LARGE SCALE GENOMIC DNA]</scope>
    <source>
        <strain evidence="1 2">DSM 40141</strain>
    </source>
</reference>
<dbReference type="AlphaFoldDB" id="A0A7X0HEE9"/>
<protein>
    <recommendedName>
        <fullName evidence="3">ATP-binding protein</fullName>
    </recommendedName>
</protein>
<evidence type="ECO:0008006" key="3">
    <source>
        <dbReference type="Google" id="ProtNLM"/>
    </source>
</evidence>
<accession>A0A7X0HEE9</accession>
<sequence>MEALHAWGYERFDEEAVRAVVKLLVTAAVDDGGAHLSLHLTDHQDHALVLVLGSGPRTGRPDDGSLLHAVAAQGAADCGTESAQDGRRRWALLSLTSSVPADLPKALPQNATP</sequence>
<keyword evidence="2" id="KW-1185">Reference proteome</keyword>
<dbReference type="RefSeq" id="WP_229923407.1">
    <property type="nucleotide sequence ID" value="NZ_BNBN01000005.1"/>
</dbReference>
<name>A0A7X0HEE9_9ACTN</name>
<dbReference type="EMBL" id="JACHEM010000005">
    <property type="protein sequence ID" value="MBB6436112.1"/>
    <property type="molecule type" value="Genomic_DNA"/>
</dbReference>
<comment type="caution">
    <text evidence="1">The sequence shown here is derived from an EMBL/GenBank/DDBJ whole genome shotgun (WGS) entry which is preliminary data.</text>
</comment>